<protein>
    <submittedName>
        <fullName evidence="1">Uncharacterized protein</fullName>
    </submittedName>
</protein>
<keyword evidence="2" id="KW-1185">Reference proteome</keyword>
<evidence type="ECO:0000313" key="1">
    <source>
        <dbReference type="EMBL" id="OIW23159.1"/>
    </source>
</evidence>
<dbReference type="EMBL" id="KV875108">
    <property type="protein sequence ID" value="OIW23159.1"/>
    <property type="molecule type" value="Genomic_DNA"/>
</dbReference>
<dbReference type="AlphaFoldDB" id="A0A1J7I692"/>
<dbReference type="Proteomes" id="UP000182658">
    <property type="component" value="Unassembled WGS sequence"/>
</dbReference>
<organism evidence="1 2">
    <name type="scientific">Coniochaeta ligniaria NRRL 30616</name>
    <dbReference type="NCBI Taxonomy" id="1408157"/>
    <lineage>
        <taxon>Eukaryota</taxon>
        <taxon>Fungi</taxon>
        <taxon>Dikarya</taxon>
        <taxon>Ascomycota</taxon>
        <taxon>Pezizomycotina</taxon>
        <taxon>Sordariomycetes</taxon>
        <taxon>Sordariomycetidae</taxon>
        <taxon>Coniochaetales</taxon>
        <taxon>Coniochaetaceae</taxon>
        <taxon>Coniochaeta</taxon>
    </lineage>
</organism>
<dbReference type="OrthoDB" id="5424209at2759"/>
<gene>
    <name evidence="1" type="ORF">CONLIGDRAFT_143377</name>
</gene>
<evidence type="ECO:0000313" key="2">
    <source>
        <dbReference type="Proteomes" id="UP000182658"/>
    </source>
</evidence>
<dbReference type="InParanoid" id="A0A1J7I692"/>
<accession>A0A1J7I692</accession>
<reference evidence="1 2" key="1">
    <citation type="submission" date="2016-10" db="EMBL/GenBank/DDBJ databases">
        <title>Draft genome sequence of Coniochaeta ligniaria NRRL30616, a lignocellulolytic fungus for bioabatement of inhibitors in plant biomass hydrolysates.</title>
        <authorList>
            <consortium name="DOE Joint Genome Institute"/>
            <person name="Jimenez D.J."/>
            <person name="Hector R.E."/>
            <person name="Riley R."/>
            <person name="Sun H."/>
            <person name="Grigoriev I.V."/>
            <person name="Van Elsas J.D."/>
            <person name="Nichols N.N."/>
        </authorList>
    </citation>
    <scope>NUCLEOTIDE SEQUENCE [LARGE SCALE GENOMIC DNA]</scope>
    <source>
        <strain evidence="1 2">NRRL 30616</strain>
    </source>
</reference>
<sequence length="410" mass="45293">MNMASNHLKPSQEEQDCYYLGLPSKPKLVARSSSDTEPWQLKMDDEHPVLKGIYPVGDHPILGKLEDKEFLRQMAAALRPAESTDPLEWNTMDLVRIGDSDKRSENRVIIWLAVAPDSTTFETAYNAIARAKKVLVEAGGDLSDVDIEIREAVCENAASTPVQPVDFGFIHRYPTLTSTIGQSVAWERTPGREGSLTCFVDLIKEKGGPRIKAALMSRHVAFRNDAPGYQYAARAGEPKQYVIMPGGATLDKITKEADRDVKFWNHNLNHPVEQQQAKAVATSIHNLSLAATRRLGHMLLAPPRTEGSTVCFPMVDYLPDYLVVELEPTRFGDEYNGLTNVVYIGPVSPAHLHAINAGLIDLADCFHPPQDGFLRLNGVMSLAEIKSPTARTDDTNQLRVGKLGNKTNLT</sequence>
<proteinExistence type="predicted"/>
<name>A0A1J7I692_9PEZI</name>